<proteinExistence type="predicted"/>
<comment type="caution">
    <text evidence="1">The sequence shown here is derived from an EMBL/GenBank/DDBJ whole genome shotgun (WGS) entry which is preliminary data.</text>
</comment>
<dbReference type="EMBL" id="MHVJ01000013">
    <property type="protein sequence ID" value="OHA91165.1"/>
    <property type="molecule type" value="Genomic_DNA"/>
</dbReference>
<evidence type="ECO:0000313" key="1">
    <source>
        <dbReference type="EMBL" id="OHA91165.1"/>
    </source>
</evidence>
<accession>A0A1G2T1M1</accession>
<name>A0A1G2T1M1_9BACT</name>
<gene>
    <name evidence="1" type="ORF">A2758_01665</name>
</gene>
<sequence>MGEMGGRGGGKRGEIGDIEKLKFYPLDTSLPQVVQLKLRAKEINLLIENLQKSLVIKMSSSMTLPAGERIRLREQVEDDFDHWLANERKKFDKRD</sequence>
<reference evidence="1 2" key="1">
    <citation type="journal article" date="2016" name="Nat. Commun.">
        <title>Thousands of microbial genomes shed light on interconnected biogeochemical processes in an aquifer system.</title>
        <authorList>
            <person name="Anantharaman K."/>
            <person name="Brown C.T."/>
            <person name="Hug L.A."/>
            <person name="Sharon I."/>
            <person name="Castelle C.J."/>
            <person name="Probst A.J."/>
            <person name="Thomas B.C."/>
            <person name="Singh A."/>
            <person name="Wilkins M.J."/>
            <person name="Karaoz U."/>
            <person name="Brodie E.L."/>
            <person name="Williams K.H."/>
            <person name="Hubbard S.S."/>
            <person name="Banfield J.F."/>
        </authorList>
    </citation>
    <scope>NUCLEOTIDE SEQUENCE [LARGE SCALE GENOMIC DNA]</scope>
</reference>
<dbReference type="Proteomes" id="UP000178612">
    <property type="component" value="Unassembled WGS sequence"/>
</dbReference>
<organism evidence="1 2">
    <name type="scientific">Candidatus Zambryskibacteria bacterium RIFCSPHIGHO2_01_FULL_49_18</name>
    <dbReference type="NCBI Taxonomy" id="1802740"/>
    <lineage>
        <taxon>Bacteria</taxon>
        <taxon>Candidatus Zambryskiibacteriota</taxon>
    </lineage>
</organism>
<dbReference type="AlphaFoldDB" id="A0A1G2T1M1"/>
<evidence type="ECO:0000313" key="2">
    <source>
        <dbReference type="Proteomes" id="UP000178612"/>
    </source>
</evidence>
<protein>
    <submittedName>
        <fullName evidence="1">Uncharacterized protein</fullName>
    </submittedName>
</protein>